<dbReference type="EMBL" id="QGNW01002702">
    <property type="protein sequence ID" value="RVW12547.1"/>
    <property type="molecule type" value="Genomic_DNA"/>
</dbReference>
<dbReference type="GO" id="GO:0009451">
    <property type="term" value="P:RNA modification"/>
    <property type="evidence" value="ECO:0007669"/>
    <property type="project" value="InterPro"/>
</dbReference>
<evidence type="ECO:0000313" key="1">
    <source>
        <dbReference type="EMBL" id="RVW12547.1"/>
    </source>
</evidence>
<dbReference type="GO" id="GO:0003723">
    <property type="term" value="F:RNA binding"/>
    <property type="evidence" value="ECO:0007669"/>
    <property type="project" value="InterPro"/>
</dbReference>
<proteinExistence type="predicted"/>
<dbReference type="PANTHER" id="PTHR47926">
    <property type="entry name" value="PENTATRICOPEPTIDE REPEAT-CONTAINING PROTEIN"/>
    <property type="match status" value="1"/>
</dbReference>
<accession>A0A438BNJ4</accession>
<dbReference type="AlphaFoldDB" id="A0A438BNJ4"/>
<dbReference type="Proteomes" id="UP000288805">
    <property type="component" value="Unassembled WGS sequence"/>
</dbReference>
<reference evidence="1 2" key="1">
    <citation type="journal article" date="2018" name="PLoS Genet.">
        <title>Population sequencing reveals clonal diversity and ancestral inbreeding in the grapevine cultivar Chardonnay.</title>
        <authorList>
            <person name="Roach M.J."/>
            <person name="Johnson D.L."/>
            <person name="Bohlmann J."/>
            <person name="van Vuuren H.J."/>
            <person name="Jones S.J."/>
            <person name="Pretorius I.S."/>
            <person name="Schmidt S.A."/>
            <person name="Borneman A.R."/>
        </authorList>
    </citation>
    <scope>NUCLEOTIDE SEQUENCE [LARGE SCALE GENOMIC DNA]</scope>
    <source>
        <strain evidence="2">cv. Chardonnay</strain>
        <tissue evidence="1">Leaf</tissue>
    </source>
</reference>
<name>A0A438BNJ4_VITVI</name>
<dbReference type="PANTHER" id="PTHR47926:SF347">
    <property type="entry name" value="PENTATRICOPEPTIDE REPEAT-CONTAINING PROTEIN"/>
    <property type="match status" value="1"/>
</dbReference>
<protein>
    <recommendedName>
        <fullName evidence="3">Pentatricopeptide repeat-containing protein</fullName>
    </recommendedName>
</protein>
<gene>
    <name evidence="1" type="ORF">CK203_082451</name>
</gene>
<organism evidence="1 2">
    <name type="scientific">Vitis vinifera</name>
    <name type="common">Grape</name>
    <dbReference type="NCBI Taxonomy" id="29760"/>
    <lineage>
        <taxon>Eukaryota</taxon>
        <taxon>Viridiplantae</taxon>
        <taxon>Streptophyta</taxon>
        <taxon>Embryophyta</taxon>
        <taxon>Tracheophyta</taxon>
        <taxon>Spermatophyta</taxon>
        <taxon>Magnoliopsida</taxon>
        <taxon>eudicotyledons</taxon>
        <taxon>Gunneridae</taxon>
        <taxon>Pentapetalae</taxon>
        <taxon>rosids</taxon>
        <taxon>Vitales</taxon>
        <taxon>Vitaceae</taxon>
        <taxon>Viteae</taxon>
        <taxon>Vitis</taxon>
    </lineage>
</organism>
<dbReference type="InterPro" id="IPR046960">
    <property type="entry name" value="PPR_At4g14850-like_plant"/>
</dbReference>
<comment type="caution">
    <text evidence="1">The sequence shown here is derived from an EMBL/GenBank/DDBJ whole genome shotgun (WGS) entry which is preliminary data.</text>
</comment>
<evidence type="ECO:0000313" key="2">
    <source>
        <dbReference type="Proteomes" id="UP000288805"/>
    </source>
</evidence>
<sequence>MRETFFIVGGDSFLVRSTYWSLEREEEEERTSKKRIFIWELSLEGRGKIARSRAIATKAVQVLYNGCEQQRKKNWKMWCLRKMIICSLVITETFSSLQHRCSKTKALRCGLSPHAVVLKTGTQSDVFMSNHVLNVSWLVAISCYDQAREPQMAIDLYSKIFLVPNKYVFASVISTCARLASTSHGKQTHAHLMRKRLYQDLGVDNPLVNMFDGIRGQLYFNSMEETYRIAPDMEHFFCLIDMLGDWIFEECAQTDRRKGFVPDPGSLSLMKPEIHNESLIPNASTTGPVVPSNSNDCLTQPEEQVPVPGITMLATDLQLCAPELKLKMRGKAHGVSNFKVLEFQLGCSVECTWYLKDVVPMIVPRTNERLDEAAESKKEVGISRGAHPVSLQSRTSDFRKSSTLALDDLFQYGGLARASDSTSVCRILMRFQPVPVDKQSKFEHPYFLLKDSYCLFMSVFSASVASGKSMSGGVNLN</sequence>
<evidence type="ECO:0008006" key="3">
    <source>
        <dbReference type="Google" id="ProtNLM"/>
    </source>
</evidence>